<keyword evidence="3" id="KW-0732">Signal</keyword>
<evidence type="ECO:0000313" key="4">
    <source>
        <dbReference type="EMBL" id="KAL2913244.1"/>
    </source>
</evidence>
<evidence type="ECO:0000313" key="5">
    <source>
        <dbReference type="Proteomes" id="UP001527925"/>
    </source>
</evidence>
<reference evidence="4 5" key="1">
    <citation type="submission" date="2023-09" db="EMBL/GenBank/DDBJ databases">
        <title>Pangenome analysis of Batrachochytrium dendrobatidis and related Chytrids.</title>
        <authorList>
            <person name="Yacoub M.N."/>
            <person name="Stajich J.E."/>
            <person name="James T.Y."/>
        </authorList>
    </citation>
    <scope>NUCLEOTIDE SEQUENCE [LARGE SCALE GENOMIC DNA]</scope>
    <source>
        <strain evidence="4 5">JEL0888</strain>
    </source>
</reference>
<sequence length="165" mass="16947">MLRFRLALALAVLAAALACLAAALPVPGASVSSLDSARLGTPVHVAMFKRKGGGRGSSSSSSSSSSSKGSSSSSRGSSSSSKGSSSSSYSPGRNARTSSSRTIILVNTNTSWWASHSTGVKVGIVIASIVVTLAIAVFVVVLVQRNRSPPRYTIVEPQMAYMNRI</sequence>
<keyword evidence="5" id="KW-1185">Reference proteome</keyword>
<dbReference type="PROSITE" id="PS51257">
    <property type="entry name" value="PROKAR_LIPOPROTEIN"/>
    <property type="match status" value="1"/>
</dbReference>
<feature type="chain" id="PRO_5046820286" evidence="3">
    <location>
        <begin position="24"/>
        <end position="165"/>
    </location>
</feature>
<keyword evidence="2" id="KW-0472">Membrane</keyword>
<comment type="caution">
    <text evidence="4">The sequence shown here is derived from an EMBL/GenBank/DDBJ whole genome shotgun (WGS) entry which is preliminary data.</text>
</comment>
<feature type="region of interest" description="Disordered" evidence="1">
    <location>
        <begin position="49"/>
        <end position="96"/>
    </location>
</feature>
<gene>
    <name evidence="4" type="ORF">HK105_207246</name>
</gene>
<organism evidence="4 5">
    <name type="scientific">Polyrhizophydium stewartii</name>
    <dbReference type="NCBI Taxonomy" id="2732419"/>
    <lineage>
        <taxon>Eukaryota</taxon>
        <taxon>Fungi</taxon>
        <taxon>Fungi incertae sedis</taxon>
        <taxon>Chytridiomycota</taxon>
        <taxon>Chytridiomycota incertae sedis</taxon>
        <taxon>Chytridiomycetes</taxon>
        <taxon>Rhizophydiales</taxon>
        <taxon>Rhizophydiales incertae sedis</taxon>
        <taxon>Polyrhizophydium</taxon>
    </lineage>
</organism>
<feature type="transmembrane region" description="Helical" evidence="2">
    <location>
        <begin position="122"/>
        <end position="143"/>
    </location>
</feature>
<keyword evidence="2" id="KW-0812">Transmembrane</keyword>
<evidence type="ECO:0000256" key="1">
    <source>
        <dbReference type="SAM" id="MobiDB-lite"/>
    </source>
</evidence>
<dbReference type="Proteomes" id="UP001527925">
    <property type="component" value="Unassembled WGS sequence"/>
</dbReference>
<evidence type="ECO:0000256" key="3">
    <source>
        <dbReference type="SAM" id="SignalP"/>
    </source>
</evidence>
<feature type="signal peptide" evidence="3">
    <location>
        <begin position="1"/>
        <end position="23"/>
    </location>
</feature>
<evidence type="ECO:0000256" key="2">
    <source>
        <dbReference type="SAM" id="Phobius"/>
    </source>
</evidence>
<dbReference type="EMBL" id="JADGIZ020000049">
    <property type="protein sequence ID" value="KAL2913244.1"/>
    <property type="molecule type" value="Genomic_DNA"/>
</dbReference>
<proteinExistence type="predicted"/>
<keyword evidence="2" id="KW-1133">Transmembrane helix</keyword>
<accession>A0ABR4N166</accession>
<feature type="compositionally biased region" description="Low complexity" evidence="1">
    <location>
        <begin position="57"/>
        <end position="88"/>
    </location>
</feature>
<name>A0ABR4N166_9FUNG</name>
<protein>
    <submittedName>
        <fullName evidence="4">Uncharacterized protein</fullName>
    </submittedName>
</protein>